<dbReference type="Pfam" id="PF02278">
    <property type="entry name" value="Lyase_8"/>
    <property type="match status" value="1"/>
</dbReference>
<dbReference type="GO" id="GO:0005975">
    <property type="term" value="P:carbohydrate metabolic process"/>
    <property type="evidence" value="ECO:0007669"/>
    <property type="project" value="InterPro"/>
</dbReference>
<dbReference type="Gene3D" id="2.70.98.10">
    <property type="match status" value="1"/>
</dbReference>
<evidence type="ECO:0000256" key="4">
    <source>
        <dbReference type="PIRSR" id="PIRSR638970-1"/>
    </source>
</evidence>
<dbReference type="CDD" id="cd01083">
    <property type="entry name" value="GAG_Lyase"/>
    <property type="match status" value="1"/>
</dbReference>
<keyword evidence="2 5" id="KW-0732">Signal</keyword>
<dbReference type="RefSeq" id="WP_158928110.1">
    <property type="nucleotide sequence ID" value="NZ_CP047020.1"/>
</dbReference>
<protein>
    <submittedName>
        <fullName evidence="9">Lyase</fullName>
    </submittedName>
</protein>
<gene>
    <name evidence="9" type="ORF">GQF42_39675</name>
</gene>
<dbReference type="InterPro" id="IPR038970">
    <property type="entry name" value="Lyase_8"/>
</dbReference>
<sequence length="805" mass="84595">MTTPWSRRGFLAICSGTAVALGIGTPAFAASDEFATLRARWRTLILGEGFDPAAEPFASRLSGLGTTAGRYRATMAPAAGSLWPDLVYADPDPDTDQESFGYSGNMNTSYTRLSTLAQAYCQPGTGLTGDTGLRDAIVAGLDHLHDDVYNASRTPYGNWYNWQIGAPQALLDVCVLMYDALSATQLAGHLAAVDHFVPDSAVASYSGTSTGANRVDLCRVLALRGVVGASAAKVALARDALSPVFPYVTSGDGLYADGSFIQHTSVPYTGSYGSVLLGGLGLLFALLAGSGWAVTDPNRQIVFDAVEHSWAPFLYNGLVMDGVAGRAISRGLTASDPQHIQQDDHLRGHPVLASIVLLGQGASDAENARWRALVKGWVQRDHYSPPLADPVLSLPHLARLKAVQDDTSLTAVAEPAGHRLFPSMARATHRRPGWAASLSMADKRITYYETGNGENLRGWHTGAGMLYWWGDTFANGQYSDAFWPTVDPYRLPGTTTSRKALADAAGGDWGAAKPDVNWVGGATDGERAAVGQYLKGLQSTLVAKKSWFFLDDTVVCLGAGITCTDGTAVETTVDNRNLGPTGGAPFTVDGTLEPAAYPWSATLTGAKWAHLGGHGGYVFPGGAAVRALRESRDGSWSTINKGGATTVVNRRYLTLCVDHGTDPVNASYAYLLLPGASAARTRARAADAQWLTVLANSDSQQGISVRSLGFTGVNFWFGGTVGTLTASDPCCVMISEHGDGTAVIAVSDPMRMRTGLTLTWRRAVAAVTSTPAALASAATGSALTLTFGDLTGTAGATQRVAVRLG</sequence>
<dbReference type="SUPFAM" id="SSF74650">
    <property type="entry name" value="Galactose mutarotase-like"/>
    <property type="match status" value="1"/>
</dbReference>
<evidence type="ECO:0000313" key="10">
    <source>
        <dbReference type="Proteomes" id="UP000436138"/>
    </source>
</evidence>
<organism evidence="9 10">
    <name type="scientific">Streptomyces broussonetiae</name>
    <dbReference type="NCBI Taxonomy" id="2686304"/>
    <lineage>
        <taxon>Bacteria</taxon>
        <taxon>Bacillati</taxon>
        <taxon>Actinomycetota</taxon>
        <taxon>Actinomycetes</taxon>
        <taxon>Kitasatosporales</taxon>
        <taxon>Streptomycetaceae</taxon>
        <taxon>Streptomyces</taxon>
    </lineage>
</organism>
<dbReference type="Pfam" id="PF08124">
    <property type="entry name" value="Lyase_8_N"/>
    <property type="match status" value="1"/>
</dbReference>
<evidence type="ECO:0000259" key="7">
    <source>
        <dbReference type="Pfam" id="PF02884"/>
    </source>
</evidence>
<evidence type="ECO:0000259" key="6">
    <source>
        <dbReference type="Pfam" id="PF02278"/>
    </source>
</evidence>
<dbReference type="InterPro" id="IPR003159">
    <property type="entry name" value="Lyase_8_central_dom"/>
</dbReference>
<feature type="active site" evidence="4">
    <location>
        <position position="272"/>
    </location>
</feature>
<dbReference type="InterPro" id="IPR004103">
    <property type="entry name" value="Lyase_8_C"/>
</dbReference>
<accession>A0A6I6NKA0</accession>
<dbReference type="InterPro" id="IPR011013">
    <property type="entry name" value="Gal_mutarotase_sf_dom"/>
</dbReference>
<dbReference type="AlphaFoldDB" id="A0A6I6NKA0"/>
<dbReference type="InterPro" id="IPR008929">
    <property type="entry name" value="Chondroitin_lyas"/>
</dbReference>
<feature type="domain" description="Polysaccharide lyase 8 N-terminal alpha-helical" evidence="8">
    <location>
        <begin position="41"/>
        <end position="375"/>
    </location>
</feature>
<dbReference type="PANTHER" id="PTHR38481:SF1">
    <property type="entry name" value="HYALURONATE LYASE"/>
    <property type="match status" value="1"/>
</dbReference>
<dbReference type="Pfam" id="PF02884">
    <property type="entry name" value="Lyase_8_C"/>
    <property type="match status" value="1"/>
</dbReference>
<feature type="domain" description="Polysaccharide lyase family 8 central" evidence="6">
    <location>
        <begin position="418"/>
        <end position="677"/>
    </location>
</feature>
<keyword evidence="10" id="KW-1185">Reference proteome</keyword>
<dbReference type="SUPFAM" id="SSF49863">
    <property type="entry name" value="Hyaluronate lyase-like, C-terminal domain"/>
    <property type="match status" value="1"/>
</dbReference>
<name>A0A6I6NKA0_9ACTN</name>
<dbReference type="PROSITE" id="PS51318">
    <property type="entry name" value="TAT"/>
    <property type="match status" value="1"/>
</dbReference>
<reference evidence="9 10" key="1">
    <citation type="submission" date="2019-12" db="EMBL/GenBank/DDBJ databases">
        <title>Streptomyces sp. strain T44 isolated from rhizosphere soil of Broussonetia papyrifera.</title>
        <authorList>
            <person name="Mo P."/>
        </authorList>
    </citation>
    <scope>NUCLEOTIDE SEQUENCE [LARGE SCALE GENOMIC DNA]</scope>
    <source>
        <strain evidence="9 10">T44</strain>
    </source>
</reference>
<evidence type="ECO:0000256" key="3">
    <source>
        <dbReference type="ARBA" id="ARBA00023239"/>
    </source>
</evidence>
<dbReference type="InterPro" id="IPR014718">
    <property type="entry name" value="GH-type_carb-bd"/>
</dbReference>
<dbReference type="Proteomes" id="UP000436138">
    <property type="component" value="Chromosome"/>
</dbReference>
<dbReference type="EMBL" id="CP047020">
    <property type="protein sequence ID" value="QHA08576.1"/>
    <property type="molecule type" value="Genomic_DNA"/>
</dbReference>
<dbReference type="Gene3D" id="1.50.10.100">
    <property type="entry name" value="Chondroitin AC/alginate lyase"/>
    <property type="match status" value="1"/>
</dbReference>
<dbReference type="SUPFAM" id="SSF48230">
    <property type="entry name" value="Chondroitin AC/alginate lyase"/>
    <property type="match status" value="1"/>
</dbReference>
<feature type="domain" description="Polysaccharide lyase family 8 C-terminal" evidence="7">
    <location>
        <begin position="692"/>
        <end position="756"/>
    </location>
</feature>
<comment type="similarity">
    <text evidence="1">Belongs to the polysaccharide lyase 8 family.</text>
</comment>
<evidence type="ECO:0000259" key="8">
    <source>
        <dbReference type="Pfam" id="PF08124"/>
    </source>
</evidence>
<dbReference type="InterPro" id="IPR012970">
    <property type="entry name" value="Lyase_8_alpha_N"/>
</dbReference>
<dbReference type="GO" id="GO:0016837">
    <property type="term" value="F:carbon-oxygen lyase activity, acting on polysaccharides"/>
    <property type="evidence" value="ECO:0007669"/>
    <property type="project" value="UniProtKB-ARBA"/>
</dbReference>
<feature type="active site" evidence="4">
    <location>
        <position position="263"/>
    </location>
</feature>
<feature type="signal peptide" evidence="5">
    <location>
        <begin position="1"/>
        <end position="29"/>
    </location>
</feature>
<dbReference type="GO" id="GO:0005576">
    <property type="term" value="C:extracellular region"/>
    <property type="evidence" value="ECO:0007669"/>
    <property type="project" value="InterPro"/>
</dbReference>
<dbReference type="KEGG" id="sbro:GQF42_39675"/>
<feature type="active site" evidence="4">
    <location>
        <position position="326"/>
    </location>
</feature>
<keyword evidence="3 9" id="KW-0456">Lyase</keyword>
<evidence type="ECO:0000256" key="2">
    <source>
        <dbReference type="ARBA" id="ARBA00022729"/>
    </source>
</evidence>
<proteinExistence type="inferred from homology"/>
<evidence type="ECO:0000256" key="1">
    <source>
        <dbReference type="ARBA" id="ARBA00006699"/>
    </source>
</evidence>
<dbReference type="InterPro" id="IPR011071">
    <property type="entry name" value="Lyase_8-like_C"/>
</dbReference>
<evidence type="ECO:0000313" key="9">
    <source>
        <dbReference type="EMBL" id="QHA08576.1"/>
    </source>
</evidence>
<dbReference type="InterPro" id="IPR006311">
    <property type="entry name" value="TAT_signal"/>
</dbReference>
<dbReference type="PANTHER" id="PTHR38481">
    <property type="entry name" value="HYALURONATE LYASE"/>
    <property type="match status" value="1"/>
</dbReference>
<evidence type="ECO:0000256" key="5">
    <source>
        <dbReference type="SAM" id="SignalP"/>
    </source>
</evidence>
<dbReference type="Gene3D" id="2.60.220.10">
    <property type="entry name" value="Polysaccharide lyase family 8-like, C-terminal"/>
    <property type="match status" value="1"/>
</dbReference>
<dbReference type="GO" id="GO:0030246">
    <property type="term" value="F:carbohydrate binding"/>
    <property type="evidence" value="ECO:0007669"/>
    <property type="project" value="InterPro"/>
</dbReference>
<feature type="chain" id="PRO_5026105457" evidence="5">
    <location>
        <begin position="30"/>
        <end position="805"/>
    </location>
</feature>